<dbReference type="OrthoDB" id="2298607at2"/>
<organism evidence="1 2">
    <name type="scientific">Secundilactobacillus silagei JCM 19001</name>
    <dbReference type="NCBI Taxonomy" id="1302250"/>
    <lineage>
        <taxon>Bacteria</taxon>
        <taxon>Bacillati</taxon>
        <taxon>Bacillota</taxon>
        <taxon>Bacilli</taxon>
        <taxon>Lactobacillales</taxon>
        <taxon>Lactobacillaceae</taxon>
        <taxon>Secundilactobacillus</taxon>
    </lineage>
</organism>
<dbReference type="STRING" id="1302250.GCA_001313225_03332"/>
<keyword evidence="2" id="KW-1185">Reference proteome</keyword>
<dbReference type="RefSeq" id="WP_054656366.1">
    <property type="nucleotide sequence ID" value="NZ_BBFL01000020.1"/>
</dbReference>
<evidence type="ECO:0000313" key="1">
    <source>
        <dbReference type="EMBL" id="GAX01106.1"/>
    </source>
</evidence>
<gene>
    <name evidence="1" type="ORF">IWT126_01131</name>
</gene>
<comment type="caution">
    <text evidence="1">The sequence shown here is derived from an EMBL/GenBank/DDBJ whole genome shotgun (WGS) entry which is preliminary data.</text>
</comment>
<dbReference type="Proteomes" id="UP000198402">
    <property type="component" value="Unassembled WGS sequence"/>
</dbReference>
<name>A0A1Z5IHD3_9LACO</name>
<reference evidence="1 2" key="1">
    <citation type="submission" date="2015-11" db="EMBL/GenBank/DDBJ databases">
        <title>Draft genome sequences of new species of the genus Lactobacillus isolated from orchardgrass silage.</title>
        <authorList>
            <person name="Tohno M."/>
            <person name="Tanizawa Y."/>
            <person name="Arita M."/>
        </authorList>
    </citation>
    <scope>NUCLEOTIDE SEQUENCE [LARGE SCALE GENOMIC DNA]</scope>
    <source>
        <strain evidence="1 2">IWT126</strain>
    </source>
</reference>
<dbReference type="EMBL" id="BCMG01000005">
    <property type="protein sequence ID" value="GAX01106.1"/>
    <property type="molecule type" value="Genomic_DNA"/>
</dbReference>
<protein>
    <submittedName>
        <fullName evidence="1">Uncharacterized protein</fullName>
    </submittedName>
</protein>
<sequence>MLTGQQLRAVIQQDLPFKRAQSILKNDWQRVNDENPLARQFMTVDDLQFALSLQAVQADHQFADPSDYGSVMTFIHQHQTDLAPGSREFLLRSFK</sequence>
<accession>A0A1Z5IHD3</accession>
<dbReference type="AlphaFoldDB" id="A0A1Z5IHD3"/>
<evidence type="ECO:0000313" key="2">
    <source>
        <dbReference type="Proteomes" id="UP000198402"/>
    </source>
</evidence>
<proteinExistence type="predicted"/>